<name>A0A653CBF3_CALMS</name>
<evidence type="ECO:0000313" key="4">
    <source>
        <dbReference type="Proteomes" id="UP000410492"/>
    </source>
</evidence>
<dbReference type="PROSITE" id="PS50966">
    <property type="entry name" value="ZF_SWIM"/>
    <property type="match status" value="1"/>
</dbReference>
<keyword evidence="1" id="KW-0862">Zinc</keyword>
<evidence type="ECO:0000313" key="3">
    <source>
        <dbReference type="EMBL" id="VEN44989.1"/>
    </source>
</evidence>
<feature type="domain" description="SWIM-type" evidence="2">
    <location>
        <begin position="75"/>
        <end position="105"/>
    </location>
</feature>
<dbReference type="AlphaFoldDB" id="A0A653CBF3"/>
<evidence type="ECO:0000259" key="2">
    <source>
        <dbReference type="PROSITE" id="PS50966"/>
    </source>
</evidence>
<accession>A0A653CBF3</accession>
<reference evidence="3 4" key="1">
    <citation type="submission" date="2019-01" db="EMBL/GenBank/DDBJ databases">
        <authorList>
            <person name="Sayadi A."/>
        </authorList>
    </citation>
    <scope>NUCLEOTIDE SEQUENCE [LARGE SCALE GENOMIC DNA]</scope>
</reference>
<dbReference type="OrthoDB" id="6773951at2759"/>
<dbReference type="GO" id="GO:0008270">
    <property type="term" value="F:zinc ion binding"/>
    <property type="evidence" value="ECO:0007669"/>
    <property type="project" value="UniProtKB-KW"/>
</dbReference>
<dbReference type="InterPro" id="IPR007527">
    <property type="entry name" value="Znf_SWIM"/>
</dbReference>
<keyword evidence="1" id="KW-0863">Zinc-finger</keyword>
<organism evidence="3 4">
    <name type="scientific">Callosobruchus maculatus</name>
    <name type="common">Southern cowpea weevil</name>
    <name type="synonym">Pulse bruchid</name>
    <dbReference type="NCBI Taxonomy" id="64391"/>
    <lineage>
        <taxon>Eukaryota</taxon>
        <taxon>Metazoa</taxon>
        <taxon>Ecdysozoa</taxon>
        <taxon>Arthropoda</taxon>
        <taxon>Hexapoda</taxon>
        <taxon>Insecta</taxon>
        <taxon>Pterygota</taxon>
        <taxon>Neoptera</taxon>
        <taxon>Endopterygota</taxon>
        <taxon>Coleoptera</taxon>
        <taxon>Polyphaga</taxon>
        <taxon>Cucujiformia</taxon>
        <taxon>Chrysomeloidea</taxon>
        <taxon>Chrysomelidae</taxon>
        <taxon>Bruchinae</taxon>
        <taxon>Bruchini</taxon>
        <taxon>Callosobruchus</taxon>
    </lineage>
</organism>
<evidence type="ECO:0000256" key="1">
    <source>
        <dbReference type="PROSITE-ProRule" id="PRU00325"/>
    </source>
</evidence>
<dbReference type="EMBL" id="CAACVG010007353">
    <property type="protein sequence ID" value="VEN44989.1"/>
    <property type="molecule type" value="Genomic_DNA"/>
</dbReference>
<protein>
    <recommendedName>
        <fullName evidence="2">SWIM-type domain-containing protein</fullName>
    </recommendedName>
</protein>
<dbReference type="Proteomes" id="UP000410492">
    <property type="component" value="Unassembled WGS sequence"/>
</dbReference>
<sequence length="191" mass="21227">MKLSIIEYMNYIGGSKNSKCVEEGESILNEQHLILAGKVRETSCADYITLYGLCLQTNAPNLNPYEITGKLLLGTSVTVSSMLCTCKDGNSGKCKHVSAFLLKYIREDVETLEVISETDKKWVTQRDLMKDVPVAEMPCFSGKIKKTKITIDADSVLDFFCRNLPTSTIAMHRKGNTKGPSTNTVVEEMKK</sequence>
<keyword evidence="4" id="KW-1185">Reference proteome</keyword>
<gene>
    <name evidence="3" type="ORF">CALMAC_LOCUS7593</name>
</gene>
<keyword evidence="1" id="KW-0479">Metal-binding</keyword>
<proteinExistence type="predicted"/>